<feature type="compositionally biased region" description="Low complexity" evidence="1">
    <location>
        <begin position="33"/>
        <end position="45"/>
    </location>
</feature>
<name>A0A8T1Z1I8_9BRAS</name>
<feature type="non-terminal residue" evidence="2">
    <location>
        <position position="70"/>
    </location>
</feature>
<reference evidence="2 3" key="1">
    <citation type="submission" date="2020-12" db="EMBL/GenBank/DDBJ databases">
        <title>Concerted genomic and epigenomic changes stabilize Arabidopsis allopolyploids.</title>
        <authorList>
            <person name="Chen Z."/>
        </authorList>
    </citation>
    <scope>NUCLEOTIDE SEQUENCE [LARGE SCALE GENOMIC DNA]</scope>
    <source>
        <strain evidence="2">Allo738</strain>
        <tissue evidence="2">Leaf</tissue>
    </source>
</reference>
<dbReference type="Proteomes" id="UP000694240">
    <property type="component" value="Chromosome 11"/>
</dbReference>
<feature type="region of interest" description="Disordered" evidence="1">
    <location>
        <begin position="22"/>
        <end position="53"/>
    </location>
</feature>
<comment type="caution">
    <text evidence="2">The sequence shown here is derived from an EMBL/GenBank/DDBJ whole genome shotgun (WGS) entry which is preliminary data.</text>
</comment>
<dbReference type="AlphaFoldDB" id="A0A8T1Z1I8"/>
<evidence type="ECO:0000313" key="2">
    <source>
        <dbReference type="EMBL" id="KAG7552276.1"/>
    </source>
</evidence>
<keyword evidence="3" id="KW-1185">Reference proteome</keyword>
<sequence>MDLESLQTIAFLNAQNDLIDMNEEDAEVEAPEQSETQIQPTQTQQAPRKRRKTSNVWDDFISVGLESDEK</sequence>
<evidence type="ECO:0000313" key="3">
    <source>
        <dbReference type="Proteomes" id="UP000694240"/>
    </source>
</evidence>
<protein>
    <submittedName>
        <fullName evidence="2">Uncharacterized protein</fullName>
    </submittedName>
</protein>
<proteinExistence type="predicted"/>
<accession>A0A8T1Z1I8</accession>
<gene>
    <name evidence="2" type="ORF">ISN45_Aa06g028760</name>
</gene>
<organism evidence="2 3">
    <name type="scientific">Arabidopsis thaliana x Arabidopsis arenosa</name>
    <dbReference type="NCBI Taxonomy" id="1240361"/>
    <lineage>
        <taxon>Eukaryota</taxon>
        <taxon>Viridiplantae</taxon>
        <taxon>Streptophyta</taxon>
        <taxon>Embryophyta</taxon>
        <taxon>Tracheophyta</taxon>
        <taxon>Spermatophyta</taxon>
        <taxon>Magnoliopsida</taxon>
        <taxon>eudicotyledons</taxon>
        <taxon>Gunneridae</taxon>
        <taxon>Pentapetalae</taxon>
        <taxon>rosids</taxon>
        <taxon>malvids</taxon>
        <taxon>Brassicales</taxon>
        <taxon>Brassicaceae</taxon>
        <taxon>Camelineae</taxon>
        <taxon>Arabidopsis</taxon>
    </lineage>
</organism>
<dbReference type="EMBL" id="JAEFBK010000011">
    <property type="protein sequence ID" value="KAG7552276.1"/>
    <property type="molecule type" value="Genomic_DNA"/>
</dbReference>
<evidence type="ECO:0000256" key="1">
    <source>
        <dbReference type="SAM" id="MobiDB-lite"/>
    </source>
</evidence>
<feature type="compositionally biased region" description="Acidic residues" evidence="1">
    <location>
        <begin position="22"/>
        <end position="32"/>
    </location>
</feature>